<dbReference type="InterPro" id="IPR015797">
    <property type="entry name" value="NUDIX_hydrolase-like_dom_sf"/>
</dbReference>
<dbReference type="EMBL" id="QKZV01000001">
    <property type="protein sequence ID" value="PZX65649.1"/>
    <property type="molecule type" value="Genomic_DNA"/>
</dbReference>
<keyword evidence="10" id="KW-1185">Reference proteome</keyword>
<evidence type="ECO:0000313" key="10">
    <source>
        <dbReference type="Proteomes" id="UP000249720"/>
    </source>
</evidence>
<evidence type="ECO:0000256" key="7">
    <source>
        <dbReference type="ARBA" id="ARBA00032272"/>
    </source>
</evidence>
<reference evidence="9 10" key="1">
    <citation type="submission" date="2018-06" db="EMBL/GenBank/DDBJ databases">
        <title>Genomic Encyclopedia of Archaeal and Bacterial Type Strains, Phase II (KMG-II): from individual species to whole genera.</title>
        <authorList>
            <person name="Goeker M."/>
        </authorList>
    </citation>
    <scope>NUCLEOTIDE SEQUENCE [LARGE SCALE GENOMIC DNA]</scope>
    <source>
        <strain evidence="9 10">DSM 23241</strain>
    </source>
</reference>
<dbReference type="RefSeq" id="WP_111293122.1">
    <property type="nucleotide sequence ID" value="NZ_QKZV01000001.1"/>
</dbReference>
<dbReference type="PANTHER" id="PTHR11839">
    <property type="entry name" value="UDP/ADP-SUGAR PYROPHOSPHATASE"/>
    <property type="match status" value="1"/>
</dbReference>
<evidence type="ECO:0000256" key="2">
    <source>
        <dbReference type="ARBA" id="ARBA00001946"/>
    </source>
</evidence>
<dbReference type="PROSITE" id="PS51462">
    <property type="entry name" value="NUDIX"/>
    <property type="match status" value="1"/>
</dbReference>
<organism evidence="9 10">
    <name type="scientific">Hydrotalea sandarakina</name>
    <dbReference type="NCBI Taxonomy" id="1004304"/>
    <lineage>
        <taxon>Bacteria</taxon>
        <taxon>Pseudomonadati</taxon>
        <taxon>Bacteroidota</taxon>
        <taxon>Chitinophagia</taxon>
        <taxon>Chitinophagales</taxon>
        <taxon>Chitinophagaceae</taxon>
        <taxon>Hydrotalea</taxon>
    </lineage>
</organism>
<evidence type="ECO:0000256" key="3">
    <source>
        <dbReference type="ARBA" id="ARBA00007275"/>
    </source>
</evidence>
<dbReference type="Proteomes" id="UP000249720">
    <property type="component" value="Unassembled WGS sequence"/>
</dbReference>
<evidence type="ECO:0000259" key="8">
    <source>
        <dbReference type="PROSITE" id="PS51462"/>
    </source>
</evidence>
<keyword evidence="5" id="KW-0378">Hydrolase</keyword>
<comment type="similarity">
    <text evidence="3">Belongs to the Nudix hydrolase family. NudK subfamily.</text>
</comment>
<proteinExistence type="inferred from homology"/>
<dbReference type="Gene3D" id="3.90.79.10">
    <property type="entry name" value="Nucleoside Triphosphate Pyrophosphohydrolase"/>
    <property type="match status" value="1"/>
</dbReference>
<dbReference type="Pfam" id="PF00293">
    <property type="entry name" value="NUDIX"/>
    <property type="match status" value="1"/>
</dbReference>
<sequence length="186" mass="21115">MQRDLTWTTLASSYLLKDTWATIRKDTCLLPNGKVIDPFYVYEFPDWVTAFAITKDGKVLLERQYRHALGRTDIETPGGCMDHSDASPEAALQRELLEETGYRFTEFQKLGITSANPSTNNNIMHMFLATGGEKVAEQNFDPGEDLEILLASIDEVKQFVRENKIIQSMHVTCILLALEKLGELHF</sequence>
<dbReference type="GO" id="GO:0019693">
    <property type="term" value="P:ribose phosphate metabolic process"/>
    <property type="evidence" value="ECO:0007669"/>
    <property type="project" value="TreeGrafter"/>
</dbReference>
<accession>A0A2W7SEU9</accession>
<dbReference type="InterPro" id="IPR000086">
    <property type="entry name" value="NUDIX_hydrolase_dom"/>
</dbReference>
<dbReference type="PANTHER" id="PTHR11839:SF18">
    <property type="entry name" value="NUDIX HYDROLASE DOMAIN-CONTAINING PROTEIN"/>
    <property type="match status" value="1"/>
</dbReference>
<evidence type="ECO:0000256" key="4">
    <source>
        <dbReference type="ARBA" id="ARBA00016377"/>
    </source>
</evidence>
<name>A0A2W7SEU9_9BACT</name>
<dbReference type="SUPFAM" id="SSF55811">
    <property type="entry name" value="Nudix"/>
    <property type="match status" value="1"/>
</dbReference>
<comment type="caution">
    <text evidence="9">The sequence shown here is derived from an EMBL/GenBank/DDBJ whole genome shotgun (WGS) entry which is preliminary data.</text>
</comment>
<comment type="cofactor">
    <cofactor evidence="2">
        <name>Mg(2+)</name>
        <dbReference type="ChEBI" id="CHEBI:18420"/>
    </cofactor>
</comment>
<feature type="domain" description="Nudix hydrolase" evidence="8">
    <location>
        <begin position="43"/>
        <end position="173"/>
    </location>
</feature>
<dbReference type="AlphaFoldDB" id="A0A2W7SEU9"/>
<evidence type="ECO:0000256" key="1">
    <source>
        <dbReference type="ARBA" id="ARBA00000847"/>
    </source>
</evidence>
<comment type="catalytic activity">
    <reaction evidence="1">
        <text>GDP-alpha-D-mannose + H2O = alpha-D-mannose 1-phosphate + GMP + 2 H(+)</text>
        <dbReference type="Rhea" id="RHEA:27978"/>
        <dbReference type="ChEBI" id="CHEBI:15377"/>
        <dbReference type="ChEBI" id="CHEBI:15378"/>
        <dbReference type="ChEBI" id="CHEBI:57527"/>
        <dbReference type="ChEBI" id="CHEBI:58115"/>
        <dbReference type="ChEBI" id="CHEBI:58409"/>
    </reaction>
</comment>
<dbReference type="CDD" id="cd03424">
    <property type="entry name" value="NUDIX_ADPRase_Nudt5_UGPPase_Nudt14"/>
    <property type="match status" value="1"/>
</dbReference>
<dbReference type="GO" id="GO:0016787">
    <property type="term" value="F:hydrolase activity"/>
    <property type="evidence" value="ECO:0007669"/>
    <property type="project" value="UniProtKB-KW"/>
</dbReference>
<protein>
    <recommendedName>
        <fullName evidence="4">GDP-mannose pyrophosphatase</fullName>
    </recommendedName>
    <alternativeName>
        <fullName evidence="6">GDP-mannose hydrolase</fullName>
    </alternativeName>
    <alternativeName>
        <fullName evidence="7">GDPMK</fullName>
    </alternativeName>
</protein>
<evidence type="ECO:0000256" key="5">
    <source>
        <dbReference type="ARBA" id="ARBA00022801"/>
    </source>
</evidence>
<evidence type="ECO:0000256" key="6">
    <source>
        <dbReference type="ARBA" id="ARBA00032162"/>
    </source>
</evidence>
<evidence type="ECO:0000313" key="9">
    <source>
        <dbReference type="EMBL" id="PZX65649.1"/>
    </source>
</evidence>
<dbReference type="OrthoDB" id="9806150at2"/>
<gene>
    <name evidence="9" type="ORF">LX80_00138</name>
</gene>
<dbReference type="GO" id="GO:0006753">
    <property type="term" value="P:nucleoside phosphate metabolic process"/>
    <property type="evidence" value="ECO:0007669"/>
    <property type="project" value="TreeGrafter"/>
</dbReference>